<name>A0AAD1YRK0_9LAMI</name>
<feature type="repeat" description="PPR" evidence="3">
    <location>
        <begin position="45"/>
        <end position="79"/>
    </location>
</feature>
<dbReference type="InterPro" id="IPR011990">
    <property type="entry name" value="TPR-like_helical_dom_sf"/>
</dbReference>
<dbReference type="GO" id="GO:0003729">
    <property type="term" value="F:mRNA binding"/>
    <property type="evidence" value="ECO:0007669"/>
    <property type="project" value="TreeGrafter"/>
</dbReference>
<evidence type="ECO:0000256" key="2">
    <source>
        <dbReference type="ARBA" id="ARBA00022737"/>
    </source>
</evidence>
<dbReference type="Pfam" id="PF13041">
    <property type="entry name" value="PPR_2"/>
    <property type="match status" value="1"/>
</dbReference>
<dbReference type="PROSITE" id="PS51375">
    <property type="entry name" value="PPR"/>
    <property type="match status" value="2"/>
</dbReference>
<dbReference type="GO" id="GO:0007005">
    <property type="term" value="P:mitochondrion organization"/>
    <property type="evidence" value="ECO:0007669"/>
    <property type="project" value="TreeGrafter"/>
</dbReference>
<reference evidence="4" key="1">
    <citation type="submission" date="2023-05" db="EMBL/GenBank/DDBJ databases">
        <authorList>
            <person name="Huff M."/>
        </authorList>
    </citation>
    <scope>NUCLEOTIDE SEQUENCE</scope>
</reference>
<dbReference type="Gene3D" id="1.25.40.10">
    <property type="entry name" value="Tetratricopeptide repeat domain"/>
    <property type="match status" value="1"/>
</dbReference>
<dbReference type="Proteomes" id="UP000834106">
    <property type="component" value="Chromosome 1"/>
</dbReference>
<dbReference type="NCBIfam" id="TIGR00756">
    <property type="entry name" value="PPR"/>
    <property type="match status" value="3"/>
</dbReference>
<dbReference type="AlphaFoldDB" id="A0AAD1YRK0"/>
<keyword evidence="5" id="KW-1185">Reference proteome</keyword>
<evidence type="ECO:0000256" key="1">
    <source>
        <dbReference type="ARBA" id="ARBA00007626"/>
    </source>
</evidence>
<dbReference type="PANTHER" id="PTHR47934:SF17">
    <property type="entry name" value="IMD PROTEIN"/>
    <property type="match status" value="1"/>
</dbReference>
<dbReference type="PANTHER" id="PTHR47934">
    <property type="entry name" value="PENTATRICOPEPTIDE REPEAT-CONTAINING PROTEIN PET309, MITOCHONDRIAL"/>
    <property type="match status" value="1"/>
</dbReference>
<comment type="similarity">
    <text evidence="1">Belongs to the PPR family. P subfamily.</text>
</comment>
<gene>
    <name evidence="4" type="ORF">FPE_LOCUS1023</name>
</gene>
<organism evidence="4 5">
    <name type="scientific">Fraxinus pennsylvanica</name>
    <dbReference type="NCBI Taxonomy" id="56036"/>
    <lineage>
        <taxon>Eukaryota</taxon>
        <taxon>Viridiplantae</taxon>
        <taxon>Streptophyta</taxon>
        <taxon>Embryophyta</taxon>
        <taxon>Tracheophyta</taxon>
        <taxon>Spermatophyta</taxon>
        <taxon>Magnoliopsida</taxon>
        <taxon>eudicotyledons</taxon>
        <taxon>Gunneridae</taxon>
        <taxon>Pentapetalae</taxon>
        <taxon>asterids</taxon>
        <taxon>lamiids</taxon>
        <taxon>Lamiales</taxon>
        <taxon>Oleaceae</taxon>
        <taxon>Oleeae</taxon>
        <taxon>Fraxinus</taxon>
    </lineage>
</organism>
<dbReference type="GO" id="GO:0006396">
    <property type="term" value="P:RNA processing"/>
    <property type="evidence" value="ECO:0007669"/>
    <property type="project" value="TreeGrafter"/>
</dbReference>
<dbReference type="Pfam" id="PF01535">
    <property type="entry name" value="PPR"/>
    <property type="match status" value="1"/>
</dbReference>
<keyword evidence="2" id="KW-0677">Repeat</keyword>
<sequence length="135" mass="14852">MGVFSDLCDKGLVSDAYAYTFLISGFCKQCNMLEAFRLHEGIDPNIVTYNALIGGLLKSSKIERAKELFGGLSKKGLTLNEVTYATMIDGCCKSRNIDESFILLEEMTSKGVLPDDFVYNALVNGCRKIGNMEKA</sequence>
<evidence type="ECO:0000313" key="4">
    <source>
        <dbReference type="EMBL" id="CAI9753592.1"/>
    </source>
</evidence>
<dbReference type="EMBL" id="OU503036">
    <property type="protein sequence ID" value="CAI9753592.1"/>
    <property type="molecule type" value="Genomic_DNA"/>
</dbReference>
<dbReference type="Pfam" id="PF12854">
    <property type="entry name" value="PPR_1"/>
    <property type="match status" value="1"/>
</dbReference>
<evidence type="ECO:0000256" key="3">
    <source>
        <dbReference type="PROSITE-ProRule" id="PRU00708"/>
    </source>
</evidence>
<proteinExistence type="inferred from homology"/>
<dbReference type="InterPro" id="IPR002885">
    <property type="entry name" value="PPR_rpt"/>
</dbReference>
<feature type="repeat" description="PPR" evidence="3">
    <location>
        <begin position="80"/>
        <end position="114"/>
    </location>
</feature>
<evidence type="ECO:0000313" key="5">
    <source>
        <dbReference type="Proteomes" id="UP000834106"/>
    </source>
</evidence>
<evidence type="ECO:0008006" key="6">
    <source>
        <dbReference type="Google" id="ProtNLM"/>
    </source>
</evidence>
<protein>
    <recommendedName>
        <fullName evidence="6">Pentatricopeptide repeat-containing protein</fullName>
    </recommendedName>
</protein>
<dbReference type="GO" id="GO:0005739">
    <property type="term" value="C:mitochondrion"/>
    <property type="evidence" value="ECO:0007669"/>
    <property type="project" value="TreeGrafter"/>
</dbReference>
<dbReference type="InterPro" id="IPR051114">
    <property type="entry name" value="Mito_RNA_Proc_CCM1"/>
</dbReference>
<accession>A0AAD1YRK0</accession>